<accession>A0A1C5GLQ7</accession>
<organism evidence="3 4">
    <name type="scientific">Micromonospora humi</name>
    <dbReference type="NCBI Taxonomy" id="745366"/>
    <lineage>
        <taxon>Bacteria</taxon>
        <taxon>Bacillati</taxon>
        <taxon>Actinomycetota</taxon>
        <taxon>Actinomycetes</taxon>
        <taxon>Micromonosporales</taxon>
        <taxon>Micromonosporaceae</taxon>
        <taxon>Micromonospora</taxon>
    </lineage>
</organism>
<feature type="region of interest" description="Disordered" evidence="1">
    <location>
        <begin position="319"/>
        <end position="341"/>
    </location>
</feature>
<reference evidence="4" key="1">
    <citation type="submission" date="2016-06" db="EMBL/GenBank/DDBJ databases">
        <authorList>
            <person name="Varghese N."/>
            <person name="Submissions Spin"/>
        </authorList>
    </citation>
    <scope>NUCLEOTIDE SEQUENCE [LARGE SCALE GENOMIC DNA]</scope>
    <source>
        <strain evidence="4">DSM 45647</strain>
    </source>
</reference>
<keyword evidence="2" id="KW-1133">Transmembrane helix</keyword>
<keyword evidence="4" id="KW-1185">Reference proteome</keyword>
<feature type="transmembrane region" description="Helical" evidence="2">
    <location>
        <begin position="251"/>
        <end position="271"/>
    </location>
</feature>
<dbReference type="AlphaFoldDB" id="A0A1C5GLQ7"/>
<evidence type="ECO:0000313" key="4">
    <source>
        <dbReference type="Proteomes" id="UP000199360"/>
    </source>
</evidence>
<keyword evidence="2" id="KW-0812">Transmembrane</keyword>
<dbReference type="EMBL" id="FMDM01000001">
    <property type="protein sequence ID" value="SCG34724.1"/>
    <property type="molecule type" value="Genomic_DNA"/>
</dbReference>
<keyword evidence="2" id="KW-0472">Membrane</keyword>
<evidence type="ECO:0000256" key="2">
    <source>
        <dbReference type="SAM" id="Phobius"/>
    </source>
</evidence>
<dbReference type="RefSeq" id="WP_091055791.1">
    <property type="nucleotide sequence ID" value="NZ_FMDM01000001.1"/>
</dbReference>
<protein>
    <submittedName>
        <fullName evidence="3">Uncharacterized protein</fullName>
    </submittedName>
</protein>
<proteinExistence type="predicted"/>
<evidence type="ECO:0000256" key="1">
    <source>
        <dbReference type="SAM" id="MobiDB-lite"/>
    </source>
</evidence>
<sequence>MWLGALFTSTAANFGRLLIVGLLPNAILVAYVWVLLMIGAFTNTAPLVFPEALSNISFKTDAGGLLVFVLSVITLTVVIQPFQIRLVRMLEGYWHGRLGVFPSRLATGVHTWRRARLRRAANSSVPNVNDVELARMPIAAQVRVQRRARRIEARSERAETKLMSYPPGTEPVLPTMLGNTLRRNERVAGERYAMDTLRTWPRLYPLLSKKVADEFDSDSDGVDASANLAVTFLVMAALGFVAFANDGWMRLVPAALLLLAVAAYRAAIAAAGGQGLAMSVAYDLHRFDLIEGLHLGLPSTTKNEAERNRQLSHFFMVSDDTPDPPSAADELNLSYVHPRRD</sequence>
<feature type="transmembrane region" description="Helical" evidence="2">
    <location>
        <begin position="62"/>
        <end position="79"/>
    </location>
</feature>
<feature type="transmembrane region" description="Helical" evidence="2">
    <location>
        <begin position="17"/>
        <end position="42"/>
    </location>
</feature>
<evidence type="ECO:0000313" key="3">
    <source>
        <dbReference type="EMBL" id="SCG34724.1"/>
    </source>
</evidence>
<feature type="transmembrane region" description="Helical" evidence="2">
    <location>
        <begin position="226"/>
        <end position="245"/>
    </location>
</feature>
<name>A0A1C5GLQ7_9ACTN</name>
<dbReference type="OrthoDB" id="529448at2"/>
<dbReference type="Proteomes" id="UP000199360">
    <property type="component" value="Unassembled WGS sequence"/>
</dbReference>
<dbReference type="STRING" id="745366.GA0070213_101269"/>
<gene>
    <name evidence="3" type="ORF">GA0070213_101269</name>
</gene>